<gene>
    <name evidence="1" type="ordered locus">Runsl_2350</name>
</gene>
<reference evidence="1 2" key="2">
    <citation type="journal article" date="2012" name="Stand. Genomic Sci.">
        <title>Complete genome sequence of the aquatic bacterium Runella slithyformis type strain (LSU 4(T)).</title>
        <authorList>
            <person name="Copeland A."/>
            <person name="Zhang X."/>
            <person name="Misra M."/>
            <person name="Lapidus A."/>
            <person name="Nolan M."/>
            <person name="Lucas S."/>
            <person name="Deshpande S."/>
            <person name="Cheng J.F."/>
            <person name="Tapia R."/>
            <person name="Goodwin L.A."/>
            <person name="Pitluck S."/>
            <person name="Liolios K."/>
            <person name="Pagani I."/>
            <person name="Ivanova N."/>
            <person name="Mikhailova N."/>
            <person name="Pati A."/>
            <person name="Chen A."/>
            <person name="Palaniappan K."/>
            <person name="Land M."/>
            <person name="Hauser L."/>
            <person name="Pan C."/>
            <person name="Jeffries C.D."/>
            <person name="Detter J.C."/>
            <person name="Brambilla E.M."/>
            <person name="Rohde M."/>
            <person name="Djao O.D."/>
            <person name="Goker M."/>
            <person name="Sikorski J."/>
            <person name="Tindall B.J."/>
            <person name="Woyke T."/>
            <person name="Bristow J."/>
            <person name="Eisen J.A."/>
            <person name="Markowitz V."/>
            <person name="Hugenholtz P."/>
            <person name="Kyrpides N.C."/>
            <person name="Klenk H.P."/>
            <person name="Mavromatis K."/>
        </authorList>
    </citation>
    <scope>NUCLEOTIDE SEQUENCE [LARGE SCALE GENOMIC DNA]</scope>
    <source>
        <strain evidence="2">ATCC 29530 / DSM 19594 / LMG 11500 / NCIMB 11436 / LSU 4</strain>
    </source>
</reference>
<name>A0A7U3ZKC2_RUNSL</name>
<evidence type="ECO:0000313" key="1">
    <source>
        <dbReference type="EMBL" id="AEI48760.1"/>
    </source>
</evidence>
<dbReference type="Proteomes" id="UP000000493">
    <property type="component" value="Chromosome"/>
</dbReference>
<evidence type="ECO:0000313" key="2">
    <source>
        <dbReference type="Proteomes" id="UP000000493"/>
    </source>
</evidence>
<dbReference type="EMBL" id="CP002859">
    <property type="protein sequence ID" value="AEI48760.1"/>
    <property type="molecule type" value="Genomic_DNA"/>
</dbReference>
<keyword evidence="2" id="KW-1185">Reference proteome</keyword>
<organism evidence="1 2">
    <name type="scientific">Runella slithyformis (strain ATCC 29530 / DSM 19594 / LMG 11500 / NCIMB 11436 / LSU 4)</name>
    <dbReference type="NCBI Taxonomy" id="761193"/>
    <lineage>
        <taxon>Bacteria</taxon>
        <taxon>Pseudomonadati</taxon>
        <taxon>Bacteroidota</taxon>
        <taxon>Cytophagia</taxon>
        <taxon>Cytophagales</taxon>
        <taxon>Spirosomataceae</taxon>
        <taxon>Runella</taxon>
    </lineage>
</organism>
<protein>
    <recommendedName>
        <fullName evidence="3">Lipocalin-like domain-containing protein</fullName>
    </recommendedName>
</protein>
<dbReference type="RefSeq" id="WP_013928071.1">
    <property type="nucleotide sequence ID" value="NC_015703.1"/>
</dbReference>
<dbReference type="AlphaFoldDB" id="A0A7U3ZKC2"/>
<proteinExistence type="predicted"/>
<reference evidence="2" key="1">
    <citation type="submission" date="2011-06" db="EMBL/GenBank/DDBJ databases">
        <title>The complete genome of chromosome of Runella slithyformis DSM 19594.</title>
        <authorList>
            <consortium name="US DOE Joint Genome Institute (JGI-PGF)"/>
            <person name="Lucas S."/>
            <person name="Han J."/>
            <person name="Lapidus A."/>
            <person name="Bruce D."/>
            <person name="Goodwin L."/>
            <person name="Pitluck S."/>
            <person name="Peters L."/>
            <person name="Kyrpides N."/>
            <person name="Mavromatis K."/>
            <person name="Ivanova N."/>
            <person name="Ovchinnikova G."/>
            <person name="Zhang X."/>
            <person name="Misra M."/>
            <person name="Detter J.C."/>
            <person name="Tapia R."/>
            <person name="Han C."/>
            <person name="Land M."/>
            <person name="Hauser L."/>
            <person name="Markowitz V."/>
            <person name="Cheng J.-F."/>
            <person name="Hugenholtz P."/>
            <person name="Woyke T."/>
            <person name="Wu D."/>
            <person name="Tindall B."/>
            <person name="Faehrich R."/>
            <person name="Brambilla E."/>
            <person name="Klenk H.-P."/>
            <person name="Eisen J.A."/>
        </authorList>
    </citation>
    <scope>NUCLEOTIDE SEQUENCE [LARGE SCALE GENOMIC DNA]</scope>
    <source>
        <strain evidence="2">ATCC 29530 / DSM 19594 / LMG 11500 / NCIMB 11436 / LSU 4</strain>
    </source>
</reference>
<sequence>MKYLLSFLLFLSMAQCRDKNVAPETLQPLVGKWRLEAYEVTNNGKKEWVLAYDNRTPANYLIFRSDGAILHRNDLGICCGPNALNINGKTFEINPQSPIPYNPGCALIDCIGCPTWEIKLTDDEFILTLCSLSSKSKYVRVP</sequence>
<dbReference type="KEGG" id="rsi:Runsl_2350"/>
<accession>A0A7U3ZKC2</accession>
<evidence type="ECO:0008006" key="3">
    <source>
        <dbReference type="Google" id="ProtNLM"/>
    </source>
</evidence>